<sequence>MCVPVLKSSFRMEGDILNKKCRKLLNYQLLLKKFAIKKPQNKNMEK</sequence>
<dbReference type="AlphaFoldDB" id="A0A0K2U173"/>
<evidence type="ECO:0000313" key="1">
    <source>
        <dbReference type="EMBL" id="CDW32024.1"/>
    </source>
</evidence>
<organism evidence="1">
    <name type="scientific">Lepeophtheirus salmonis</name>
    <name type="common">Salmon louse</name>
    <name type="synonym">Caligus salmonis</name>
    <dbReference type="NCBI Taxonomy" id="72036"/>
    <lineage>
        <taxon>Eukaryota</taxon>
        <taxon>Metazoa</taxon>
        <taxon>Ecdysozoa</taxon>
        <taxon>Arthropoda</taxon>
        <taxon>Crustacea</taxon>
        <taxon>Multicrustacea</taxon>
        <taxon>Hexanauplia</taxon>
        <taxon>Copepoda</taxon>
        <taxon>Siphonostomatoida</taxon>
        <taxon>Caligidae</taxon>
        <taxon>Lepeophtheirus</taxon>
    </lineage>
</organism>
<protein>
    <submittedName>
        <fullName evidence="1">Uncharacterized protein</fullName>
    </submittedName>
</protein>
<name>A0A0K2U173_LEPSM</name>
<dbReference type="EMBL" id="HACA01014663">
    <property type="protein sequence ID" value="CDW32024.1"/>
    <property type="molecule type" value="Transcribed_RNA"/>
</dbReference>
<proteinExistence type="predicted"/>
<accession>A0A0K2U173</accession>
<reference evidence="1" key="1">
    <citation type="submission" date="2014-05" db="EMBL/GenBank/DDBJ databases">
        <authorList>
            <person name="Chronopoulou M."/>
        </authorList>
    </citation>
    <scope>NUCLEOTIDE SEQUENCE</scope>
    <source>
        <tissue evidence="1">Whole organism</tissue>
    </source>
</reference>